<sequence>MAHCPHLNETTRSNSVPSLRLEDARLLWRPQGCKQERLLVGFVNKMLLRAIAGALSVAFVSSCYSPPVAAESIVPTVELCQDEGRGGREFSSSVVRNEDLVEEAWEIVNELPWRCWGPFLVAGEVAGIWHQIHSDSGDGSSWLFH</sequence>
<proteinExistence type="predicted"/>
<organism evidence="1 2">
    <name type="scientific">Vanilla planifolia</name>
    <name type="common">Vanilla</name>
    <dbReference type="NCBI Taxonomy" id="51239"/>
    <lineage>
        <taxon>Eukaryota</taxon>
        <taxon>Viridiplantae</taxon>
        <taxon>Streptophyta</taxon>
        <taxon>Embryophyta</taxon>
        <taxon>Tracheophyta</taxon>
        <taxon>Spermatophyta</taxon>
        <taxon>Magnoliopsida</taxon>
        <taxon>Liliopsida</taxon>
        <taxon>Asparagales</taxon>
        <taxon>Orchidaceae</taxon>
        <taxon>Vanilloideae</taxon>
        <taxon>Vanilleae</taxon>
        <taxon>Vanilla</taxon>
    </lineage>
</organism>
<evidence type="ECO:0000313" key="2">
    <source>
        <dbReference type="Proteomes" id="UP000636800"/>
    </source>
</evidence>
<evidence type="ECO:0000313" key="1">
    <source>
        <dbReference type="EMBL" id="KAG0455436.1"/>
    </source>
</evidence>
<dbReference type="EMBL" id="JADCNL010000013">
    <property type="protein sequence ID" value="KAG0455436.1"/>
    <property type="molecule type" value="Genomic_DNA"/>
</dbReference>
<protein>
    <submittedName>
        <fullName evidence="1">Uncharacterized protein</fullName>
    </submittedName>
</protein>
<name>A0A835PK65_VANPL</name>
<keyword evidence="2" id="KW-1185">Reference proteome</keyword>
<gene>
    <name evidence="1" type="ORF">HPP92_024728</name>
</gene>
<dbReference type="Proteomes" id="UP000636800">
    <property type="component" value="Chromosome 13"/>
</dbReference>
<dbReference type="AlphaFoldDB" id="A0A835PK65"/>
<accession>A0A835PK65</accession>
<reference evidence="1 2" key="1">
    <citation type="journal article" date="2020" name="Nat. Food">
        <title>A phased Vanilla planifolia genome enables genetic improvement of flavour and production.</title>
        <authorList>
            <person name="Hasing T."/>
            <person name="Tang H."/>
            <person name="Brym M."/>
            <person name="Khazi F."/>
            <person name="Huang T."/>
            <person name="Chambers A.H."/>
        </authorList>
    </citation>
    <scope>NUCLEOTIDE SEQUENCE [LARGE SCALE GENOMIC DNA]</scope>
    <source>
        <tissue evidence="1">Leaf</tissue>
    </source>
</reference>
<comment type="caution">
    <text evidence="1">The sequence shown here is derived from an EMBL/GenBank/DDBJ whole genome shotgun (WGS) entry which is preliminary data.</text>
</comment>